<dbReference type="GO" id="GO:0004521">
    <property type="term" value="F:RNA endonuclease activity"/>
    <property type="evidence" value="ECO:0007669"/>
    <property type="project" value="InterPro"/>
</dbReference>
<evidence type="ECO:0000313" key="2">
    <source>
        <dbReference type="Proteomes" id="UP000063930"/>
    </source>
</evidence>
<proteinExistence type="predicted"/>
<dbReference type="GO" id="GO:0003723">
    <property type="term" value="F:RNA binding"/>
    <property type="evidence" value="ECO:0007669"/>
    <property type="project" value="InterPro"/>
</dbReference>
<accession>A0AAC8WAB6</accession>
<dbReference type="RefSeq" id="WP_054607455.1">
    <property type="nucleotide sequence ID" value="NZ_CP012381.1"/>
</dbReference>
<dbReference type="Pfam" id="PF13958">
    <property type="entry name" value="ToxN_toxin"/>
    <property type="match status" value="1"/>
</dbReference>
<protein>
    <submittedName>
        <fullName evidence="1">Uncharacterized protein</fullName>
    </submittedName>
</protein>
<dbReference type="InterPro" id="IPR053735">
    <property type="entry name" value="Type_III_TA_endoRNase"/>
</dbReference>
<evidence type="ECO:0000313" key="1">
    <source>
        <dbReference type="EMBL" id="ALI52841.1"/>
    </source>
</evidence>
<organism evidence="1 2">
    <name type="scientific">Lactobacillus helveticus</name>
    <name type="common">Lactobacillus suntoryeus</name>
    <dbReference type="NCBI Taxonomy" id="1587"/>
    <lineage>
        <taxon>Bacteria</taxon>
        <taxon>Bacillati</taxon>
        <taxon>Bacillota</taxon>
        <taxon>Bacilli</taxon>
        <taxon>Lactobacillales</taxon>
        <taxon>Lactobacillaceae</taxon>
        <taxon>Lactobacillus</taxon>
    </lineage>
</organism>
<reference evidence="1 2" key="1">
    <citation type="submission" date="2015-08" db="EMBL/GenBank/DDBJ databases">
        <title>Complete genome sequence of Lactobacillus helveticus CAUH18, a probiotic strain originated from koumiss.</title>
        <authorList>
            <person name="Yang Y."/>
            <person name="Hao Y."/>
        </authorList>
    </citation>
    <scope>NUCLEOTIDE SEQUENCE [LARGE SCALE GENOMIC DNA]</scope>
    <source>
        <strain evidence="1 2">CAUH18</strain>
    </source>
</reference>
<dbReference type="Proteomes" id="UP000063930">
    <property type="component" value="Chromosome"/>
</dbReference>
<dbReference type="AlphaFoldDB" id="A0AAC8WAB6"/>
<gene>
    <name evidence="1" type="ORF">ALV80_07110</name>
</gene>
<dbReference type="Gene3D" id="3.10.129.130">
    <property type="match status" value="1"/>
</dbReference>
<name>A0AAC8WAB6_LACHE</name>
<dbReference type="InterPro" id="IPR025911">
    <property type="entry name" value="ToxN/AbiQ_toxin"/>
</dbReference>
<dbReference type="EMBL" id="CP012381">
    <property type="protein sequence ID" value="ALI52841.1"/>
    <property type="molecule type" value="Genomic_DNA"/>
</dbReference>
<sequence length="194" mass="23032">MGEYMNWCSIDETYLNYLKSYESRIPYSDYGVNHFKTFFRPLFEIEPGIIFVGAISHPQDRHRKMKNKSDFRKIFIPVHGRDGRIKKHFAGVVHLNYMFPAPESANFNVTAQNITNFRRFSTEQQKSKYIDLLNKELKVINNEENIASRAYKLYLRKQKFPQDPISRRCFNYDKLIDLAKKLMHTAHSSSISFF</sequence>